<dbReference type="GO" id="GO:0043190">
    <property type="term" value="C:ATP-binding cassette (ABC) transporter complex"/>
    <property type="evidence" value="ECO:0007669"/>
    <property type="project" value="InterPro"/>
</dbReference>
<sequence length="345" mass="35609">MGKWLAAVAVAALVAACGGGDDDGEPDGGGNGDGGADAATGGDDDGAREGWPDELTLVFTPSSEAQQLVEDAGPLAEMLAERLGVDVQPFVATDYAGVIVALEAGQASIAGGLGPQQMVQAENQAGAELILQSERFGDVQYVTQWFTNNPDTYCQNDPVDVDGFLFCNGVEDATGPGDGPIGEEAISEVAGTSVAFVDQGSASGHLVPSLQLFEAGIDPENGVEAIFAGGHDNAVLAVYRGDAEVGVSFNDARGDVVDQAADVGEQVVVFAWSPPIPNDGFAVAGDLPEDLKQAITDALVDIADTDEGREVLNELYNIEDLVPVDSSAYDPIRRLVEELGQLLDQ</sequence>
<gene>
    <name evidence="4" type="ORF">G1H10_10270</name>
</gene>
<dbReference type="PANTHER" id="PTHR35841">
    <property type="entry name" value="PHOSPHONATES-BINDING PERIPLASMIC PROTEIN"/>
    <property type="match status" value="1"/>
</dbReference>
<dbReference type="EMBL" id="JAAGOA010000006">
    <property type="protein sequence ID" value="NEE00552.1"/>
    <property type="molecule type" value="Genomic_DNA"/>
</dbReference>
<dbReference type="Pfam" id="PF12974">
    <property type="entry name" value="Phosphonate-bd"/>
    <property type="match status" value="1"/>
</dbReference>
<organism evidence="4 5">
    <name type="scientific">Phytoactinopolyspora halotolerans</name>
    <dbReference type="NCBI Taxonomy" id="1981512"/>
    <lineage>
        <taxon>Bacteria</taxon>
        <taxon>Bacillati</taxon>
        <taxon>Actinomycetota</taxon>
        <taxon>Actinomycetes</taxon>
        <taxon>Jiangellales</taxon>
        <taxon>Jiangellaceae</taxon>
        <taxon>Phytoactinopolyspora</taxon>
    </lineage>
</organism>
<proteinExistence type="inferred from homology"/>
<evidence type="ECO:0000256" key="3">
    <source>
        <dbReference type="SAM" id="MobiDB-lite"/>
    </source>
</evidence>
<reference evidence="4 5" key="1">
    <citation type="submission" date="2020-02" db="EMBL/GenBank/DDBJ databases">
        <authorList>
            <person name="Li X.-J."/>
            <person name="Han X.-M."/>
        </authorList>
    </citation>
    <scope>NUCLEOTIDE SEQUENCE [LARGE SCALE GENOMIC DNA]</scope>
    <source>
        <strain evidence="4 5">CCTCC AB 2017055</strain>
    </source>
</reference>
<dbReference type="AlphaFoldDB" id="A0A6L9S7K0"/>
<keyword evidence="2" id="KW-0732">Signal</keyword>
<dbReference type="InterPro" id="IPR005770">
    <property type="entry name" value="PhnD"/>
</dbReference>
<accession>A0A6L9S7K0</accession>
<name>A0A6L9S7K0_9ACTN</name>
<evidence type="ECO:0000313" key="4">
    <source>
        <dbReference type="EMBL" id="NEE00552.1"/>
    </source>
</evidence>
<protein>
    <submittedName>
        <fullName evidence="4">Phosphate/phosphite/phosphonate ABC transporter substrate-binding protein</fullName>
    </submittedName>
</protein>
<dbReference type="PANTHER" id="PTHR35841:SF1">
    <property type="entry name" value="PHOSPHONATES-BINDING PERIPLASMIC PROTEIN"/>
    <property type="match status" value="1"/>
</dbReference>
<dbReference type="NCBIfam" id="TIGR01098">
    <property type="entry name" value="3A0109s03R"/>
    <property type="match status" value="1"/>
</dbReference>
<dbReference type="SUPFAM" id="SSF53850">
    <property type="entry name" value="Periplasmic binding protein-like II"/>
    <property type="match status" value="1"/>
</dbReference>
<dbReference type="GO" id="GO:0055085">
    <property type="term" value="P:transmembrane transport"/>
    <property type="evidence" value="ECO:0007669"/>
    <property type="project" value="InterPro"/>
</dbReference>
<dbReference type="PROSITE" id="PS51257">
    <property type="entry name" value="PROKAR_LIPOPROTEIN"/>
    <property type="match status" value="1"/>
</dbReference>
<comment type="similarity">
    <text evidence="1">Belongs to the phosphate/phosphite/phosphonate binding protein family.</text>
</comment>
<comment type="caution">
    <text evidence="4">The sequence shown here is derived from an EMBL/GenBank/DDBJ whole genome shotgun (WGS) entry which is preliminary data.</text>
</comment>
<evidence type="ECO:0000256" key="1">
    <source>
        <dbReference type="ARBA" id="ARBA00007162"/>
    </source>
</evidence>
<dbReference type="CDD" id="cd01071">
    <property type="entry name" value="PBP2_PhnD_like"/>
    <property type="match status" value="1"/>
</dbReference>
<feature type="region of interest" description="Disordered" evidence="3">
    <location>
        <begin position="22"/>
        <end position="50"/>
    </location>
</feature>
<dbReference type="Gene3D" id="3.40.190.10">
    <property type="entry name" value="Periplasmic binding protein-like II"/>
    <property type="match status" value="2"/>
</dbReference>
<dbReference type="Proteomes" id="UP000475214">
    <property type="component" value="Unassembled WGS sequence"/>
</dbReference>
<evidence type="ECO:0000256" key="2">
    <source>
        <dbReference type="ARBA" id="ARBA00022729"/>
    </source>
</evidence>
<evidence type="ECO:0000313" key="5">
    <source>
        <dbReference type="Proteomes" id="UP000475214"/>
    </source>
</evidence>
<keyword evidence="5" id="KW-1185">Reference proteome</keyword>